<keyword evidence="2" id="KW-1185">Reference proteome</keyword>
<gene>
    <name evidence="1" type="ORF">FA95DRAFT_1606041</name>
</gene>
<sequence length="87" mass="9327">MRTLPALATVHAVGAMTLLPTQIAYIAVFASARAFQDEAEQPYRRSASAIVPCVGWPSTSIAAIVFFEAWCRRVDAARDAPGQGSVF</sequence>
<evidence type="ECO:0000313" key="1">
    <source>
        <dbReference type="EMBL" id="KAI0047441.1"/>
    </source>
</evidence>
<name>A0ACB8RTE7_9AGAM</name>
<reference evidence="1" key="2">
    <citation type="journal article" date="2022" name="New Phytol.">
        <title>Evolutionary transition to the ectomycorrhizal habit in the genomes of a hyperdiverse lineage of mushroom-forming fungi.</title>
        <authorList>
            <person name="Looney B."/>
            <person name="Miyauchi S."/>
            <person name="Morin E."/>
            <person name="Drula E."/>
            <person name="Courty P.E."/>
            <person name="Kohler A."/>
            <person name="Kuo A."/>
            <person name="LaButti K."/>
            <person name="Pangilinan J."/>
            <person name="Lipzen A."/>
            <person name="Riley R."/>
            <person name="Andreopoulos W."/>
            <person name="He G."/>
            <person name="Johnson J."/>
            <person name="Nolan M."/>
            <person name="Tritt A."/>
            <person name="Barry K.W."/>
            <person name="Grigoriev I.V."/>
            <person name="Nagy L.G."/>
            <person name="Hibbett D."/>
            <person name="Henrissat B."/>
            <person name="Matheny P.B."/>
            <person name="Labbe J."/>
            <person name="Martin F.M."/>
        </authorList>
    </citation>
    <scope>NUCLEOTIDE SEQUENCE</scope>
    <source>
        <strain evidence="1">FP105234-sp</strain>
    </source>
</reference>
<dbReference type="Proteomes" id="UP000814033">
    <property type="component" value="Unassembled WGS sequence"/>
</dbReference>
<dbReference type="EMBL" id="MU275904">
    <property type="protein sequence ID" value="KAI0047441.1"/>
    <property type="molecule type" value="Genomic_DNA"/>
</dbReference>
<protein>
    <submittedName>
        <fullName evidence="1">Uncharacterized protein</fullName>
    </submittedName>
</protein>
<reference evidence="1" key="1">
    <citation type="submission" date="2021-02" db="EMBL/GenBank/DDBJ databases">
        <authorList>
            <consortium name="DOE Joint Genome Institute"/>
            <person name="Ahrendt S."/>
            <person name="Looney B.P."/>
            <person name="Miyauchi S."/>
            <person name="Morin E."/>
            <person name="Drula E."/>
            <person name="Courty P.E."/>
            <person name="Chicoki N."/>
            <person name="Fauchery L."/>
            <person name="Kohler A."/>
            <person name="Kuo A."/>
            <person name="Labutti K."/>
            <person name="Pangilinan J."/>
            <person name="Lipzen A."/>
            <person name="Riley R."/>
            <person name="Andreopoulos W."/>
            <person name="He G."/>
            <person name="Johnson J."/>
            <person name="Barry K.W."/>
            <person name="Grigoriev I.V."/>
            <person name="Nagy L."/>
            <person name="Hibbett D."/>
            <person name="Henrissat B."/>
            <person name="Matheny P.B."/>
            <person name="Labbe J."/>
            <person name="Martin F."/>
        </authorList>
    </citation>
    <scope>NUCLEOTIDE SEQUENCE</scope>
    <source>
        <strain evidence="1">FP105234-sp</strain>
    </source>
</reference>
<evidence type="ECO:0000313" key="2">
    <source>
        <dbReference type="Proteomes" id="UP000814033"/>
    </source>
</evidence>
<organism evidence="1 2">
    <name type="scientific">Auriscalpium vulgare</name>
    <dbReference type="NCBI Taxonomy" id="40419"/>
    <lineage>
        <taxon>Eukaryota</taxon>
        <taxon>Fungi</taxon>
        <taxon>Dikarya</taxon>
        <taxon>Basidiomycota</taxon>
        <taxon>Agaricomycotina</taxon>
        <taxon>Agaricomycetes</taxon>
        <taxon>Russulales</taxon>
        <taxon>Auriscalpiaceae</taxon>
        <taxon>Auriscalpium</taxon>
    </lineage>
</organism>
<proteinExistence type="predicted"/>
<comment type="caution">
    <text evidence="1">The sequence shown here is derived from an EMBL/GenBank/DDBJ whole genome shotgun (WGS) entry which is preliminary data.</text>
</comment>
<accession>A0ACB8RTE7</accession>